<keyword evidence="3" id="KW-0378">Hydrolase</keyword>
<keyword evidence="1" id="KW-0472">Membrane</keyword>
<keyword evidence="1" id="KW-1133">Transmembrane helix</keyword>
<evidence type="ECO:0000259" key="2">
    <source>
        <dbReference type="Pfam" id="PF02517"/>
    </source>
</evidence>
<organism evidence="3 4">
    <name type="scientific">Hyella patelloides LEGE 07179</name>
    <dbReference type="NCBI Taxonomy" id="945734"/>
    <lineage>
        <taxon>Bacteria</taxon>
        <taxon>Bacillati</taxon>
        <taxon>Cyanobacteriota</taxon>
        <taxon>Cyanophyceae</taxon>
        <taxon>Pleurocapsales</taxon>
        <taxon>Hyellaceae</taxon>
        <taxon>Hyella</taxon>
    </lineage>
</organism>
<dbReference type="GO" id="GO:0080120">
    <property type="term" value="P:CAAX-box protein maturation"/>
    <property type="evidence" value="ECO:0007669"/>
    <property type="project" value="UniProtKB-ARBA"/>
</dbReference>
<accession>A0A563VX92</accession>
<name>A0A563VX92_9CYAN</name>
<keyword evidence="1" id="KW-0812">Transmembrane</keyword>
<reference evidence="3 4" key="1">
    <citation type="submission" date="2019-01" db="EMBL/GenBank/DDBJ databases">
        <authorList>
            <person name="Brito A."/>
        </authorList>
    </citation>
    <scope>NUCLEOTIDE SEQUENCE [LARGE SCALE GENOMIC DNA]</scope>
    <source>
        <strain evidence="3">1</strain>
    </source>
</reference>
<dbReference type="Pfam" id="PF02517">
    <property type="entry name" value="Rce1-like"/>
    <property type="match status" value="1"/>
</dbReference>
<sequence>MLRQQLQHLKKQSAPLRLFGFLVCLAIIWLPLAIPINLLLKSDPNLATIVTMGLLFIIFICLQKWWGKYVYQQPSIFQQYGLKDNRLSLISLIKGLAIGFGVCWALFITEALFGWIEIGNASGFLLRIVFEGLLSALGIALAEELVFRGWVLYELEQDYSKSTAVWTSSIVFATAHFLKPIAEIIRTFVTFPALLLLGLTLVWAKRANKNHLTICIGLHAGLVWGYYILNVGNLITYTNKVPEWITGIDGNPIAGILGLTFMGVLALVMRGKAKLKDEA</sequence>
<dbReference type="OrthoDB" id="3034706at2"/>
<dbReference type="InterPro" id="IPR003675">
    <property type="entry name" value="Rce1/LyrA-like_dom"/>
</dbReference>
<feature type="transmembrane region" description="Helical" evidence="1">
    <location>
        <begin position="184"/>
        <end position="204"/>
    </location>
</feature>
<evidence type="ECO:0000256" key="1">
    <source>
        <dbReference type="SAM" id="Phobius"/>
    </source>
</evidence>
<feature type="transmembrane region" description="Helical" evidence="1">
    <location>
        <begin position="87"/>
        <end position="108"/>
    </location>
</feature>
<protein>
    <submittedName>
        <fullName evidence="3">CAAX amino terminal protease family</fullName>
    </submittedName>
</protein>
<dbReference type="EMBL" id="CAACVJ010000313">
    <property type="protein sequence ID" value="VEP15883.1"/>
    <property type="molecule type" value="Genomic_DNA"/>
</dbReference>
<feature type="transmembrane region" description="Helical" evidence="1">
    <location>
        <begin position="21"/>
        <end position="40"/>
    </location>
</feature>
<keyword evidence="4" id="KW-1185">Reference proteome</keyword>
<proteinExistence type="predicted"/>
<dbReference type="AlphaFoldDB" id="A0A563VX92"/>
<evidence type="ECO:0000313" key="3">
    <source>
        <dbReference type="EMBL" id="VEP15883.1"/>
    </source>
</evidence>
<keyword evidence="3" id="KW-0645">Protease</keyword>
<feature type="transmembrane region" description="Helical" evidence="1">
    <location>
        <begin position="249"/>
        <end position="269"/>
    </location>
</feature>
<dbReference type="PANTHER" id="PTHR39430:SF1">
    <property type="entry name" value="PROTEASE"/>
    <property type="match status" value="1"/>
</dbReference>
<dbReference type="GO" id="GO:0006508">
    <property type="term" value="P:proteolysis"/>
    <property type="evidence" value="ECO:0007669"/>
    <property type="project" value="UniProtKB-KW"/>
</dbReference>
<gene>
    <name evidence="3" type="ORF">H1P_3800002</name>
</gene>
<dbReference type="GO" id="GO:0004175">
    <property type="term" value="F:endopeptidase activity"/>
    <property type="evidence" value="ECO:0007669"/>
    <property type="project" value="UniProtKB-ARBA"/>
</dbReference>
<dbReference type="PANTHER" id="PTHR39430">
    <property type="entry name" value="MEMBRANE-ASSOCIATED PROTEASE-RELATED"/>
    <property type="match status" value="1"/>
</dbReference>
<evidence type="ECO:0000313" key="4">
    <source>
        <dbReference type="Proteomes" id="UP000320055"/>
    </source>
</evidence>
<feature type="transmembrane region" description="Helical" evidence="1">
    <location>
        <begin position="46"/>
        <end position="66"/>
    </location>
</feature>
<feature type="transmembrane region" description="Helical" evidence="1">
    <location>
        <begin position="211"/>
        <end position="229"/>
    </location>
</feature>
<feature type="domain" description="CAAX prenyl protease 2/Lysostaphin resistance protein A-like" evidence="2">
    <location>
        <begin position="129"/>
        <end position="222"/>
    </location>
</feature>
<dbReference type="Proteomes" id="UP000320055">
    <property type="component" value="Unassembled WGS sequence"/>
</dbReference>
<dbReference type="RefSeq" id="WP_144874708.1">
    <property type="nucleotide sequence ID" value="NZ_LR214116.1"/>
</dbReference>